<accession>G0VK46</accession>
<evidence type="ECO:0000256" key="5">
    <source>
        <dbReference type="PROSITE-ProRule" id="PRU00182"/>
    </source>
</evidence>
<name>G0VK46_NAUCA</name>
<dbReference type="PROSITE" id="PS01129">
    <property type="entry name" value="PSI_RLU"/>
    <property type="match status" value="1"/>
</dbReference>
<dbReference type="NCBIfam" id="TIGR00005">
    <property type="entry name" value="rluA_subfam"/>
    <property type="match status" value="1"/>
</dbReference>
<dbReference type="PROSITE" id="PS51747">
    <property type="entry name" value="CYT_DCMP_DEAMINASES_2"/>
    <property type="match status" value="1"/>
</dbReference>
<sequence>MLTRSRHLHKLYRLIMGVKRDAENSIPNIKGVESESDFDAHLKSEIARAKQIQISKDRNKKRKLDGNAIKRDSSGFRVKAVDAGKKRNIQVDPDYEVLIEGPLRKIKPYYFTYKTFCKERWRDRKLLDVFVSEFRDRDEQYYRKTIAKGDVFLNDTPANLESIIRNGDLITHKLHRHEPAVTSEPVKTVFENEDILVIDKPSGVPVHPTGRYRFNSVTKILERDLKYTVHPVNRLDRLTSGLMFMAKTPKGADELGDQLKAREVSKEYIARVVGEFPIEEIVVDKPLKTVDPKVALNRTCTMEDEGARHAKTVFNRISYDGKTSIVKCKPLTGRQHQIRVHLQYLGHPIANDPIYSNVSIWGDSLGKGGNADYEEVRKKLYDVGRTVPAQSWFYPESEGEILREEKCPECETDLYTDPNPAGLILWLHSYRYESKLSNDGSDEKKWSYRTQFPKWALEPHKKYMELAIQEAQKCGPTTTAFSVGAVLVHGTEILSTGYSRELEGNTHAEQCAMEKYFTKTGKRDLPVGTVLYTTMEPCSFRLSGNEPCVQRIIDLDGKIQTVFVGVMEPDTFVKNNTSLSLLEDKNINYIQIPGYEEECTKAAVKGHPEEAA</sequence>
<dbReference type="InterPro" id="IPR006145">
    <property type="entry name" value="PsdUridine_synth_RsuA/RluA"/>
</dbReference>
<dbReference type="InterPro" id="IPR050188">
    <property type="entry name" value="RluA_PseudoU_synthase"/>
</dbReference>
<feature type="domain" description="CMP/dCMP-type deaminase" evidence="6">
    <location>
        <begin position="458"/>
        <end position="575"/>
    </location>
</feature>
<proteinExistence type="predicted"/>
<dbReference type="SUPFAM" id="SSF55120">
    <property type="entry name" value="Pseudouridine synthase"/>
    <property type="match status" value="1"/>
</dbReference>
<dbReference type="RefSeq" id="XP_003678222.1">
    <property type="nucleotide sequence ID" value="XM_003678174.1"/>
</dbReference>
<evidence type="ECO:0000256" key="2">
    <source>
        <dbReference type="ARBA" id="ARBA00036184"/>
    </source>
</evidence>
<dbReference type="PANTHER" id="PTHR21600:SF40">
    <property type="entry name" value="PSEUDOURIDYLATE SYNTHASE RPUSD2"/>
    <property type="match status" value="1"/>
</dbReference>
<evidence type="ECO:0000256" key="3">
    <source>
        <dbReference type="ARBA" id="ARBA00038944"/>
    </source>
</evidence>
<gene>
    <name evidence="7" type="primary">NCAS0I02120</name>
    <name evidence="7" type="ordered locus">NCAS_0I02120</name>
</gene>
<dbReference type="eggNOG" id="KOG1919">
    <property type="taxonomic scope" value="Eukaryota"/>
</dbReference>
<dbReference type="FunFam" id="3.40.140.10:FF:000061">
    <property type="entry name" value="DRAP deaminase"/>
    <property type="match status" value="1"/>
</dbReference>
<dbReference type="GO" id="GO:0016814">
    <property type="term" value="F:hydrolase activity, acting on carbon-nitrogen (but not peptide) bonds, in cyclic amidines"/>
    <property type="evidence" value="ECO:0007669"/>
    <property type="project" value="UniProtKB-ARBA"/>
</dbReference>
<protein>
    <recommendedName>
        <fullName evidence="3">tRNA pseudouridine(32) synthase</fullName>
        <ecNumber evidence="3">5.4.99.28</ecNumber>
    </recommendedName>
</protein>
<dbReference type="eggNOG" id="KOG1018">
    <property type="taxonomic scope" value="Eukaryota"/>
</dbReference>
<evidence type="ECO:0000256" key="4">
    <source>
        <dbReference type="PIRSR" id="PIRSR606225-1"/>
    </source>
</evidence>
<dbReference type="PROSITE" id="PS50889">
    <property type="entry name" value="S4"/>
    <property type="match status" value="1"/>
</dbReference>
<dbReference type="GeneID" id="96905567"/>
<dbReference type="GO" id="GO:0003723">
    <property type="term" value="F:RNA binding"/>
    <property type="evidence" value="ECO:0007669"/>
    <property type="project" value="UniProtKB-KW"/>
</dbReference>
<keyword evidence="8" id="KW-1185">Reference proteome</keyword>
<keyword evidence="1" id="KW-0413">Isomerase</keyword>
<dbReference type="CDD" id="cd02557">
    <property type="entry name" value="PseudoU_synth_ScRIB2"/>
    <property type="match status" value="1"/>
</dbReference>
<comment type="catalytic activity">
    <reaction evidence="2">
        <text>uridine(32) in tRNA = pseudouridine(32) in tRNA</text>
        <dbReference type="Rhea" id="RHEA:42544"/>
        <dbReference type="Rhea" id="RHEA-COMP:10107"/>
        <dbReference type="Rhea" id="RHEA-COMP:10108"/>
        <dbReference type="ChEBI" id="CHEBI:65314"/>
        <dbReference type="ChEBI" id="CHEBI:65315"/>
        <dbReference type="EC" id="5.4.99.28"/>
    </reaction>
</comment>
<dbReference type="InterPro" id="IPR002125">
    <property type="entry name" value="CMP_dCMP_dom"/>
</dbReference>
<dbReference type="GO" id="GO:0031119">
    <property type="term" value="P:tRNA pseudouridine synthesis"/>
    <property type="evidence" value="ECO:0007669"/>
    <property type="project" value="EnsemblFungi"/>
</dbReference>
<dbReference type="Gene3D" id="3.30.2350.10">
    <property type="entry name" value="Pseudouridine synthase"/>
    <property type="match status" value="1"/>
</dbReference>
<dbReference type="InterPro" id="IPR016193">
    <property type="entry name" value="Cytidine_deaminase-like"/>
</dbReference>
<reference key="2">
    <citation type="submission" date="2011-08" db="EMBL/GenBank/DDBJ databases">
        <title>Genome sequence of Naumovozyma castellii.</title>
        <authorList>
            <person name="Gordon J.L."/>
            <person name="Armisen D."/>
            <person name="Proux-Wera E."/>
            <person name="OhEigeartaigh S.S."/>
            <person name="Byrne K.P."/>
            <person name="Wolfe K.H."/>
        </authorList>
    </citation>
    <scope>NUCLEOTIDE SEQUENCE</scope>
    <source>
        <strain>Type strain:CBS 4309</strain>
    </source>
</reference>
<dbReference type="OrthoDB" id="424794at2759"/>
<dbReference type="STRING" id="1064592.G0VK46"/>
<dbReference type="GO" id="GO:0005739">
    <property type="term" value="C:mitochondrion"/>
    <property type="evidence" value="ECO:0007669"/>
    <property type="project" value="EnsemblFungi"/>
</dbReference>
<dbReference type="GO" id="GO:0019239">
    <property type="term" value="F:deaminase activity"/>
    <property type="evidence" value="ECO:0007669"/>
    <property type="project" value="UniProtKB-ARBA"/>
</dbReference>
<keyword evidence="5" id="KW-0694">RNA-binding</keyword>
<reference evidence="7 8" key="1">
    <citation type="journal article" date="2011" name="Proc. Natl. Acad. Sci. U.S.A.">
        <title>Evolutionary erosion of yeast sex chromosomes by mating-type switching accidents.</title>
        <authorList>
            <person name="Gordon J.L."/>
            <person name="Armisen D."/>
            <person name="Proux-Wera E."/>
            <person name="Oheigeartaigh S.S."/>
            <person name="Byrne K.P."/>
            <person name="Wolfe K.H."/>
        </authorList>
    </citation>
    <scope>NUCLEOTIDE SEQUENCE [LARGE SCALE GENOMIC DNA]</scope>
    <source>
        <strain evidence="8">ATCC 76901 / BCRC 22586 / CBS 4309 / NBRC 1992 / NRRL Y-12630</strain>
    </source>
</reference>
<feature type="active site" evidence="4">
    <location>
        <position position="236"/>
    </location>
</feature>
<dbReference type="PANTHER" id="PTHR21600">
    <property type="entry name" value="MITOCHONDRIAL RNA PSEUDOURIDINE SYNTHASE"/>
    <property type="match status" value="1"/>
</dbReference>
<evidence type="ECO:0000259" key="6">
    <source>
        <dbReference type="PROSITE" id="PS51747"/>
    </source>
</evidence>
<dbReference type="InParanoid" id="G0VK46"/>
<dbReference type="EC" id="5.4.99.28" evidence="3"/>
<dbReference type="EMBL" id="HE576760">
    <property type="protein sequence ID" value="CCC71880.1"/>
    <property type="molecule type" value="Genomic_DNA"/>
</dbReference>
<dbReference type="OMA" id="PKGADEM"/>
<dbReference type="Gene3D" id="3.40.140.10">
    <property type="entry name" value="Cytidine Deaminase, domain 2"/>
    <property type="match status" value="1"/>
</dbReference>
<evidence type="ECO:0000313" key="8">
    <source>
        <dbReference type="Proteomes" id="UP000001640"/>
    </source>
</evidence>
<dbReference type="KEGG" id="ncs:NCAS_0I02120"/>
<dbReference type="GO" id="GO:0160151">
    <property type="term" value="F:tRNA pseudouridine(32) synthase activity"/>
    <property type="evidence" value="ECO:0007669"/>
    <property type="project" value="UniProtKB-EC"/>
</dbReference>
<dbReference type="FunFam" id="3.30.2350.10:FF:000017">
    <property type="entry name" value="Pseudouridine synthase"/>
    <property type="match status" value="1"/>
</dbReference>
<organism evidence="7 8">
    <name type="scientific">Naumovozyma castellii</name>
    <name type="common">Yeast</name>
    <name type="synonym">Saccharomyces castellii</name>
    <dbReference type="NCBI Taxonomy" id="27288"/>
    <lineage>
        <taxon>Eukaryota</taxon>
        <taxon>Fungi</taxon>
        <taxon>Dikarya</taxon>
        <taxon>Ascomycota</taxon>
        <taxon>Saccharomycotina</taxon>
        <taxon>Saccharomycetes</taxon>
        <taxon>Saccharomycetales</taxon>
        <taxon>Saccharomycetaceae</taxon>
        <taxon>Naumovozyma</taxon>
    </lineage>
</organism>
<dbReference type="AlphaFoldDB" id="G0VK46"/>
<dbReference type="Pfam" id="PF18785">
    <property type="entry name" value="Inv-AAD"/>
    <property type="match status" value="1"/>
</dbReference>
<dbReference type="Pfam" id="PF00849">
    <property type="entry name" value="PseudoU_synth_2"/>
    <property type="match status" value="1"/>
</dbReference>
<dbReference type="InterPro" id="IPR006225">
    <property type="entry name" value="PsdUridine_synth_RluC/D"/>
</dbReference>
<dbReference type="SUPFAM" id="SSF53927">
    <property type="entry name" value="Cytidine deaminase-like"/>
    <property type="match status" value="1"/>
</dbReference>
<dbReference type="Proteomes" id="UP000001640">
    <property type="component" value="Chromosome 9"/>
</dbReference>
<evidence type="ECO:0000256" key="1">
    <source>
        <dbReference type="ARBA" id="ARBA00023235"/>
    </source>
</evidence>
<dbReference type="InterPro" id="IPR020103">
    <property type="entry name" value="PsdUridine_synth_cat_dom_sf"/>
</dbReference>
<evidence type="ECO:0000313" key="7">
    <source>
        <dbReference type="EMBL" id="CCC71880.1"/>
    </source>
</evidence>
<dbReference type="InterPro" id="IPR006224">
    <property type="entry name" value="PsdUridine_synth_RluA-like_CS"/>
</dbReference>
<dbReference type="GO" id="GO:0000455">
    <property type="term" value="P:enzyme-directed rRNA pseudouridine synthesis"/>
    <property type="evidence" value="ECO:0007669"/>
    <property type="project" value="EnsemblFungi"/>
</dbReference>
<dbReference type="HOGENOM" id="CLU_016902_12_4_1"/>